<evidence type="ECO:0000256" key="8">
    <source>
        <dbReference type="ARBA" id="ARBA00022840"/>
    </source>
</evidence>
<keyword evidence="6" id="KW-0819">tRNA processing</keyword>
<comment type="caution">
    <text evidence="14">The sequence shown here is derived from an EMBL/GenBank/DDBJ whole genome shotgun (WGS) entry which is preliminary data.</text>
</comment>
<organism evidence="14 15">
    <name type="scientific">Marasmius crinis-equi</name>
    <dbReference type="NCBI Taxonomy" id="585013"/>
    <lineage>
        <taxon>Eukaryota</taxon>
        <taxon>Fungi</taxon>
        <taxon>Dikarya</taxon>
        <taxon>Basidiomycota</taxon>
        <taxon>Agaricomycotina</taxon>
        <taxon>Agaricomycetes</taxon>
        <taxon>Agaricomycetidae</taxon>
        <taxon>Agaricales</taxon>
        <taxon>Marasmiineae</taxon>
        <taxon>Marasmiaceae</taxon>
        <taxon>Marasmius</taxon>
    </lineage>
</organism>
<dbReference type="InterPro" id="IPR004506">
    <property type="entry name" value="MnmA-like"/>
</dbReference>
<dbReference type="EMBL" id="JBAHYK010000264">
    <property type="protein sequence ID" value="KAL0575896.1"/>
    <property type="molecule type" value="Genomic_DNA"/>
</dbReference>
<keyword evidence="9" id="KW-0694">RNA-binding</keyword>
<dbReference type="Pfam" id="PF20259">
    <property type="entry name" value="tRNA_Me_trans_M"/>
    <property type="match status" value="1"/>
</dbReference>
<keyword evidence="8" id="KW-0067">ATP-binding</keyword>
<evidence type="ECO:0000256" key="10">
    <source>
        <dbReference type="ARBA" id="ARBA00023157"/>
    </source>
</evidence>
<dbReference type="Proteomes" id="UP001465976">
    <property type="component" value="Unassembled WGS sequence"/>
</dbReference>
<feature type="domain" description="tRNA-specific 2-thiouridylase MnmA-like central" evidence="13">
    <location>
        <begin position="221"/>
        <end position="282"/>
    </location>
</feature>
<keyword evidence="5" id="KW-0808">Transferase</keyword>
<evidence type="ECO:0000256" key="6">
    <source>
        <dbReference type="ARBA" id="ARBA00022694"/>
    </source>
</evidence>
<evidence type="ECO:0000313" key="14">
    <source>
        <dbReference type="EMBL" id="KAL0575896.1"/>
    </source>
</evidence>
<evidence type="ECO:0000256" key="3">
    <source>
        <dbReference type="ARBA" id="ARBA00011953"/>
    </source>
</evidence>
<proteinExistence type="inferred from homology"/>
<dbReference type="PANTHER" id="PTHR11933:SF5">
    <property type="entry name" value="MITOCHONDRIAL TRNA-SPECIFIC 2-THIOURIDYLASE 1"/>
    <property type="match status" value="1"/>
</dbReference>
<name>A0ABR3FKQ7_9AGAR</name>
<dbReference type="HAMAP" id="MF_00144">
    <property type="entry name" value="tRNA_thiouridyl_MnmA"/>
    <property type="match status" value="1"/>
</dbReference>
<protein>
    <recommendedName>
        <fullName evidence="3">tRNA-5-taurinomethyluridine 2-sulfurtransferase</fullName>
        <ecNumber evidence="3">2.8.1.14</ecNumber>
    </recommendedName>
</protein>
<evidence type="ECO:0000313" key="15">
    <source>
        <dbReference type="Proteomes" id="UP001465976"/>
    </source>
</evidence>
<dbReference type="SUPFAM" id="SSF52402">
    <property type="entry name" value="Adenine nucleotide alpha hydrolases-like"/>
    <property type="match status" value="1"/>
</dbReference>
<accession>A0ABR3FKQ7</accession>
<evidence type="ECO:0000256" key="5">
    <source>
        <dbReference type="ARBA" id="ARBA00022679"/>
    </source>
</evidence>
<reference evidence="14 15" key="1">
    <citation type="submission" date="2024-02" db="EMBL/GenBank/DDBJ databases">
        <title>A draft genome for the cacao thread blight pathogen Marasmius crinis-equi.</title>
        <authorList>
            <person name="Cohen S.P."/>
            <person name="Baruah I.K."/>
            <person name="Amoako-Attah I."/>
            <person name="Bukari Y."/>
            <person name="Meinhardt L.W."/>
            <person name="Bailey B.A."/>
        </authorList>
    </citation>
    <scope>NUCLEOTIDE SEQUENCE [LARGE SCALE GENOMIC DNA]</scope>
    <source>
        <strain evidence="14 15">GH-76</strain>
    </source>
</reference>
<comment type="function">
    <text evidence="1">Catalyzes the 2-thiolation of uridine at the wobble position (U34) of mitochondrial tRNA(Lys), tRNA(Glu) and tRNA(Gln). Required for the formation of 5-taurinomethyl-2-thiouridine (tm5s2U) of mitochondrial tRNA(Lys), tRNA(Glu), and tRNA(Gln) at the wobble position. ATP is required to activate the C2 atom of the wobble base.</text>
</comment>
<gene>
    <name evidence="14" type="ORF">V5O48_006069</name>
</gene>
<dbReference type="Gene3D" id="2.40.30.10">
    <property type="entry name" value="Translation factors"/>
    <property type="match status" value="1"/>
</dbReference>
<dbReference type="Gene3D" id="2.30.30.280">
    <property type="entry name" value="Adenine nucleotide alpha hydrolases-like domains"/>
    <property type="match status" value="1"/>
</dbReference>
<dbReference type="NCBIfam" id="NF001138">
    <property type="entry name" value="PRK00143.1"/>
    <property type="match status" value="1"/>
</dbReference>
<evidence type="ECO:0000256" key="11">
    <source>
        <dbReference type="ARBA" id="ARBA00049564"/>
    </source>
</evidence>
<dbReference type="NCBIfam" id="TIGR00420">
    <property type="entry name" value="trmU"/>
    <property type="match status" value="1"/>
</dbReference>
<dbReference type="InterPro" id="IPR023382">
    <property type="entry name" value="MnmA-like_central_sf"/>
</dbReference>
<keyword evidence="10" id="KW-1015">Disulfide bond</keyword>
<dbReference type="EC" id="2.8.1.14" evidence="3"/>
<evidence type="ECO:0000259" key="13">
    <source>
        <dbReference type="Pfam" id="PF20259"/>
    </source>
</evidence>
<dbReference type="InterPro" id="IPR046885">
    <property type="entry name" value="MnmA-like_C"/>
</dbReference>
<dbReference type="InterPro" id="IPR014729">
    <property type="entry name" value="Rossmann-like_a/b/a_fold"/>
</dbReference>
<evidence type="ECO:0000256" key="9">
    <source>
        <dbReference type="ARBA" id="ARBA00022884"/>
    </source>
</evidence>
<dbReference type="PANTHER" id="PTHR11933">
    <property type="entry name" value="TRNA 5-METHYLAMINOMETHYL-2-THIOURIDYLATE -METHYLTRANSFERASE"/>
    <property type="match status" value="1"/>
</dbReference>
<keyword evidence="4" id="KW-0820">tRNA-binding</keyword>
<evidence type="ECO:0000256" key="2">
    <source>
        <dbReference type="ARBA" id="ARBA00006191"/>
    </source>
</evidence>
<evidence type="ECO:0000256" key="7">
    <source>
        <dbReference type="ARBA" id="ARBA00022741"/>
    </source>
</evidence>
<dbReference type="Pfam" id="PF20258">
    <property type="entry name" value="tRNA_Me_trans_C"/>
    <property type="match status" value="1"/>
</dbReference>
<sequence>MKIAVVVGMSGGVDSSVTARLLADRDYDLSAVFMRNWDTRDESGTDHGCQWERDWQDVERVCRSLGIPCKMIDLSKEYWNRIFEPSLQVWESGETPNPDVWCNREIKFGALLERLPIDPSSPTKSWFATGHYARKSWSIPPPHDKHGPRPKLLSAKDPIKDQAFYLSSITESGLSRALFPLGDLLKTEVRELARKFNLETAEREESMGLCFVGERGGRFSNFLSSYIPSNPGPIIDLTTNIQVGEHEGLWTYTIGQNARVKGLPRRTFVAHKDAATNTVFVVPGSDHDFLKTDTVILRDWSWIWTDSPPPEIFTPEGFTGLAKIRHRMPTVPVTVKLNDDCLSLSFPENARQKGVSPGQIAAIWDGDWCLGCGTISAAYSSNLADALERFNQGHASSNLVAKSAVKPNKRILDKSSTKKAIVKSR</sequence>
<dbReference type="Gene3D" id="3.40.50.620">
    <property type="entry name" value="HUPs"/>
    <property type="match status" value="1"/>
</dbReference>
<comment type="catalytic activity">
    <reaction evidence="11">
        <text>5-taurinomethyluridine(34) in tRNA + S-sulfanyl-L-cysteinyl-[protein] + AH2 + ATP = 5-taurinomethyl-2-thiouridine(34) in tRNA + L-cysteinyl-[protein] + A + AMP + diphosphate + H(+)</text>
        <dbReference type="Rhea" id="RHEA:47040"/>
        <dbReference type="Rhea" id="RHEA-COMP:10131"/>
        <dbReference type="Rhea" id="RHEA-COMP:11726"/>
        <dbReference type="Rhea" id="RHEA-COMP:11732"/>
        <dbReference type="Rhea" id="RHEA-COMP:11733"/>
        <dbReference type="ChEBI" id="CHEBI:13193"/>
        <dbReference type="ChEBI" id="CHEBI:15378"/>
        <dbReference type="ChEBI" id="CHEBI:17499"/>
        <dbReference type="ChEBI" id="CHEBI:29950"/>
        <dbReference type="ChEBI" id="CHEBI:30616"/>
        <dbReference type="ChEBI" id="CHEBI:33019"/>
        <dbReference type="ChEBI" id="CHEBI:61963"/>
        <dbReference type="ChEBI" id="CHEBI:87171"/>
        <dbReference type="ChEBI" id="CHEBI:87172"/>
        <dbReference type="ChEBI" id="CHEBI:456215"/>
        <dbReference type="EC" id="2.8.1.14"/>
    </reaction>
</comment>
<evidence type="ECO:0000259" key="12">
    <source>
        <dbReference type="Pfam" id="PF20258"/>
    </source>
</evidence>
<keyword evidence="7" id="KW-0547">Nucleotide-binding</keyword>
<dbReference type="InterPro" id="IPR046884">
    <property type="entry name" value="MnmA-like_central"/>
</dbReference>
<comment type="similarity">
    <text evidence="2">Belongs to the MnmA/TRMU family.</text>
</comment>
<feature type="domain" description="tRNA-specific 2-thiouridylase MnmA-like C-terminal" evidence="12">
    <location>
        <begin position="294"/>
        <end position="375"/>
    </location>
</feature>
<keyword evidence="15" id="KW-1185">Reference proteome</keyword>
<evidence type="ECO:0000256" key="1">
    <source>
        <dbReference type="ARBA" id="ARBA00003986"/>
    </source>
</evidence>
<evidence type="ECO:0000256" key="4">
    <source>
        <dbReference type="ARBA" id="ARBA00022555"/>
    </source>
</evidence>
<dbReference type="Pfam" id="PF03054">
    <property type="entry name" value="tRNA_Me_trans"/>
    <property type="match status" value="1"/>
</dbReference>
<dbReference type="CDD" id="cd01998">
    <property type="entry name" value="MnmA_TRMU-like"/>
    <property type="match status" value="1"/>
</dbReference>